<gene>
    <name evidence="2" type="ORF">mPipKuh1_008175</name>
</gene>
<dbReference type="Proteomes" id="UP000558488">
    <property type="component" value="Unassembled WGS sequence"/>
</dbReference>
<feature type="transmembrane region" description="Helical" evidence="1">
    <location>
        <begin position="40"/>
        <end position="71"/>
    </location>
</feature>
<dbReference type="AlphaFoldDB" id="A0A7J7W323"/>
<keyword evidence="1" id="KW-0812">Transmembrane</keyword>
<comment type="caution">
    <text evidence="2">The sequence shown here is derived from an EMBL/GenBank/DDBJ whole genome shotgun (WGS) entry which is preliminary data.</text>
</comment>
<keyword evidence="1" id="KW-0472">Membrane</keyword>
<evidence type="ECO:0000313" key="2">
    <source>
        <dbReference type="EMBL" id="KAF6331867.1"/>
    </source>
</evidence>
<organism evidence="2 3">
    <name type="scientific">Pipistrellus kuhlii</name>
    <name type="common">Kuhl's pipistrelle</name>
    <dbReference type="NCBI Taxonomy" id="59472"/>
    <lineage>
        <taxon>Eukaryota</taxon>
        <taxon>Metazoa</taxon>
        <taxon>Chordata</taxon>
        <taxon>Craniata</taxon>
        <taxon>Vertebrata</taxon>
        <taxon>Euteleostomi</taxon>
        <taxon>Mammalia</taxon>
        <taxon>Eutheria</taxon>
        <taxon>Laurasiatheria</taxon>
        <taxon>Chiroptera</taxon>
        <taxon>Yangochiroptera</taxon>
        <taxon>Vespertilionidae</taxon>
        <taxon>Pipistrellus</taxon>
    </lineage>
</organism>
<sequence>MKGNWLKTPKNLRLNCKERKNQFCLCNRIFKRFREMLAQIPVGIGSVLCVWYVFVFLCCVCVCVCVCLRVLTGSCLQNNWVSAIKPDRDPTFSFCRGSPGWGTAGIKESRVPNQATVELSEPKDKDNDY</sequence>
<name>A0A7J7W323_PIPKU</name>
<proteinExistence type="predicted"/>
<accession>A0A7J7W323</accession>
<evidence type="ECO:0000313" key="3">
    <source>
        <dbReference type="Proteomes" id="UP000558488"/>
    </source>
</evidence>
<dbReference type="EMBL" id="JACAGB010000012">
    <property type="protein sequence ID" value="KAF6331867.1"/>
    <property type="molecule type" value="Genomic_DNA"/>
</dbReference>
<keyword evidence="3" id="KW-1185">Reference proteome</keyword>
<evidence type="ECO:0000256" key="1">
    <source>
        <dbReference type="SAM" id="Phobius"/>
    </source>
</evidence>
<reference evidence="2 3" key="1">
    <citation type="journal article" date="2020" name="Nature">
        <title>Six reference-quality genomes reveal evolution of bat adaptations.</title>
        <authorList>
            <person name="Jebb D."/>
            <person name="Huang Z."/>
            <person name="Pippel M."/>
            <person name="Hughes G.M."/>
            <person name="Lavrichenko K."/>
            <person name="Devanna P."/>
            <person name="Winkler S."/>
            <person name="Jermiin L.S."/>
            <person name="Skirmuntt E.C."/>
            <person name="Katzourakis A."/>
            <person name="Burkitt-Gray L."/>
            <person name="Ray D.A."/>
            <person name="Sullivan K.A.M."/>
            <person name="Roscito J.G."/>
            <person name="Kirilenko B.M."/>
            <person name="Davalos L.M."/>
            <person name="Corthals A.P."/>
            <person name="Power M.L."/>
            <person name="Jones G."/>
            <person name="Ransome R.D."/>
            <person name="Dechmann D.K.N."/>
            <person name="Locatelli A.G."/>
            <person name="Puechmaille S.J."/>
            <person name="Fedrigo O."/>
            <person name="Jarvis E.D."/>
            <person name="Hiller M."/>
            <person name="Vernes S.C."/>
            <person name="Myers E.W."/>
            <person name="Teeling E.C."/>
        </authorList>
    </citation>
    <scope>NUCLEOTIDE SEQUENCE [LARGE SCALE GENOMIC DNA]</scope>
    <source>
        <strain evidence="2">MPipKuh1</strain>
        <tissue evidence="2">Flight muscle</tissue>
    </source>
</reference>
<keyword evidence="1" id="KW-1133">Transmembrane helix</keyword>
<protein>
    <submittedName>
        <fullName evidence="2">Uncharacterized protein</fullName>
    </submittedName>
</protein>